<sequence>MAMDNGLSIGDALALTKNNDENGGFLSGGAGGILALIIVFILLFGGGSAWGGYGNGAVGTYATQADIQRGFDTNQIINKLDGISNGLCDGFYAMNTTMLNGFNGVSGGITELGYQMKDCCCTTNRNIDAVRYENAQNTCEITTAIHAEGEATRALINANTMQDLRDKLEDRDRELQTANFQLSQQAQSANLVNLLRPFPIPSYITCSPYTTPTNVYGYSNCNGCGTVA</sequence>
<proteinExistence type="predicted"/>
<organism evidence="2">
    <name type="scientific">Phage sp. ctGns7</name>
    <dbReference type="NCBI Taxonomy" id="2828003"/>
    <lineage>
        <taxon>Viruses</taxon>
    </lineage>
</organism>
<protein>
    <submittedName>
        <fullName evidence="2">Uncharacterized protein</fullName>
    </submittedName>
</protein>
<feature type="transmembrane region" description="Helical" evidence="1">
    <location>
        <begin position="25"/>
        <end position="44"/>
    </location>
</feature>
<keyword evidence="1" id="KW-1133">Transmembrane helix</keyword>
<reference evidence="2" key="1">
    <citation type="journal article" date="2021" name="Proc. Natl. Acad. Sci. U.S.A.">
        <title>A Catalog of Tens of Thousands of Viruses from Human Metagenomes Reveals Hidden Associations with Chronic Diseases.</title>
        <authorList>
            <person name="Tisza M.J."/>
            <person name="Buck C.B."/>
        </authorList>
    </citation>
    <scope>NUCLEOTIDE SEQUENCE</scope>
    <source>
        <strain evidence="2">CtGns7</strain>
    </source>
</reference>
<evidence type="ECO:0000313" key="2">
    <source>
        <dbReference type="EMBL" id="DAF47463.1"/>
    </source>
</evidence>
<keyword evidence="1" id="KW-0472">Membrane</keyword>
<evidence type="ECO:0000256" key="1">
    <source>
        <dbReference type="SAM" id="Phobius"/>
    </source>
</evidence>
<keyword evidence="1" id="KW-0812">Transmembrane</keyword>
<name>A0A8S5S9V1_9VIRU</name>
<accession>A0A8S5S9V1</accession>
<dbReference type="EMBL" id="BK032555">
    <property type="protein sequence ID" value="DAF47463.1"/>
    <property type="molecule type" value="Genomic_DNA"/>
</dbReference>